<dbReference type="CDD" id="cd01991">
    <property type="entry name" value="Asn_synthase_B_C"/>
    <property type="match status" value="1"/>
</dbReference>
<evidence type="ECO:0000256" key="1">
    <source>
        <dbReference type="ARBA" id="ARBA00012737"/>
    </source>
</evidence>
<dbReference type="InterPro" id="IPR050795">
    <property type="entry name" value="Asn_Synthetase"/>
</dbReference>
<dbReference type="InterPro" id="IPR017932">
    <property type="entry name" value="GATase_2_dom"/>
</dbReference>
<keyword evidence="6" id="KW-0061">Asparagine biosynthesis</keyword>
<keyword evidence="12" id="KW-1185">Reference proteome</keyword>
<dbReference type="eggNOG" id="COG0367">
    <property type="taxonomic scope" value="Bacteria"/>
</dbReference>
<gene>
    <name evidence="11" type="ordered locus">Hore_22410</name>
</gene>
<feature type="site" description="Important for beta-aspartyl-AMP intermediate formation" evidence="9">
    <location>
        <position position="313"/>
    </location>
</feature>
<dbReference type="RefSeq" id="WP_015923955.1">
    <property type="nucleotide sequence ID" value="NC_011899.1"/>
</dbReference>
<reference evidence="11 12" key="1">
    <citation type="journal article" date="2009" name="PLoS ONE">
        <title>Genome analysis of the anaerobic thermohalophilic bacterium Halothermothrix orenii.</title>
        <authorList>
            <person name="Mavromatis K."/>
            <person name="Ivanova N."/>
            <person name="Anderson I."/>
            <person name="Lykidis A."/>
            <person name="Hooper S.D."/>
            <person name="Sun H."/>
            <person name="Kunin V."/>
            <person name="Lapidus A."/>
            <person name="Hugenholtz P."/>
            <person name="Patel B."/>
            <person name="Kyrpides N.C."/>
        </authorList>
    </citation>
    <scope>NUCLEOTIDE SEQUENCE [LARGE SCALE GENOMIC DNA]</scope>
    <source>
        <strain evidence="12">H 168 / OCM 544 / DSM 9562</strain>
    </source>
</reference>
<dbReference type="InterPro" id="IPR029055">
    <property type="entry name" value="Ntn_hydrolases_N"/>
</dbReference>
<evidence type="ECO:0000256" key="2">
    <source>
        <dbReference type="ARBA" id="ARBA00022598"/>
    </source>
</evidence>
<evidence type="ECO:0000313" key="12">
    <source>
        <dbReference type="Proteomes" id="UP000000719"/>
    </source>
</evidence>
<evidence type="ECO:0000256" key="8">
    <source>
        <dbReference type="ARBA" id="ARBA00048741"/>
    </source>
</evidence>
<dbReference type="KEGG" id="hor:Hore_22410"/>
<dbReference type="HOGENOM" id="CLU_014658_2_2_9"/>
<keyword evidence="3" id="KW-0028">Amino-acid biosynthesis</keyword>
<keyword evidence="2 11" id="KW-0436">Ligase</keyword>
<dbReference type="OrthoDB" id="9763290at2"/>
<dbReference type="GO" id="GO:0005524">
    <property type="term" value="F:ATP binding"/>
    <property type="evidence" value="ECO:0007669"/>
    <property type="project" value="UniProtKB-KW"/>
</dbReference>
<sequence length="484" mass="55094">MSGIAGVYEDDDPGLVRDVLKKMEHRGPESTRIYKAPKGVLGCTRIKGKGDYSPKEVIAISDGRVVVEGKKDSSGYGQWVKGNSEIIELYNKFGKECVHYFNGPFAIAIFDGENIFVARDPLGLKPLYYSNIGEKFVFASEIKGLAQFDSEIKTFPPGHYYHSEVGFQEYFKGVSHKQRITSVDKGVKRLRNLLIKTVKRRIGGIDNPGIYLSGGIDSSTIVAAASKVKEVIKTFAVGAKGSNDLEKARLVADHLGTDHYEYRYTVEEALEIVPEVIYQLESFDQYLVRSSIANYFVGRLAKETGVELVLCGEGGDELFGGYHYLKDMQSLADIREELEVLTMSGHSNGFQRVDRMNMAHSLLYDMPFMDKEIVKFAFSIPVKWKLYGNKPVEKWILRKAFEDDLPDEIIWRKKAKFFEGSNTTDTIKSKIESFISDKEFKKEKKISDDVTLRSKEELYYYRIFREYYPHRSILDTIGRTRTVN</sequence>
<dbReference type="SUPFAM" id="SSF56235">
    <property type="entry name" value="N-terminal nucleophile aminohydrolases (Ntn hydrolases)"/>
    <property type="match status" value="1"/>
</dbReference>
<evidence type="ECO:0000256" key="7">
    <source>
        <dbReference type="ARBA" id="ARBA00029440"/>
    </source>
</evidence>
<evidence type="ECO:0000256" key="5">
    <source>
        <dbReference type="ARBA" id="ARBA00022840"/>
    </source>
</evidence>
<name>B8D0Q0_HALOH</name>
<keyword evidence="5" id="KW-0067">ATP-binding</keyword>
<dbReference type="PROSITE" id="PS51278">
    <property type="entry name" value="GATASE_TYPE_2"/>
    <property type="match status" value="1"/>
</dbReference>
<dbReference type="GO" id="GO:0004066">
    <property type="term" value="F:asparagine synthase (glutamine-hydrolyzing) activity"/>
    <property type="evidence" value="ECO:0007669"/>
    <property type="project" value="UniProtKB-EC"/>
</dbReference>
<dbReference type="Proteomes" id="UP000000719">
    <property type="component" value="Chromosome"/>
</dbReference>
<evidence type="ECO:0000259" key="10">
    <source>
        <dbReference type="PROSITE" id="PS51278"/>
    </source>
</evidence>
<dbReference type="PIRSF" id="PIRSF001589">
    <property type="entry name" value="Asn_synthetase_glu-h"/>
    <property type="match status" value="1"/>
</dbReference>
<protein>
    <recommendedName>
        <fullName evidence="1">asparagine synthase (glutamine-hydrolyzing)</fullName>
        <ecNumber evidence="1">6.3.5.4</ecNumber>
    </recommendedName>
</protein>
<dbReference type="AlphaFoldDB" id="B8D0Q0"/>
<proteinExistence type="predicted"/>
<dbReference type="InterPro" id="IPR006426">
    <property type="entry name" value="Asn_synth_AEB"/>
</dbReference>
<comment type="pathway">
    <text evidence="7">Amino-acid biosynthesis.</text>
</comment>
<evidence type="ECO:0000256" key="3">
    <source>
        <dbReference type="ARBA" id="ARBA00022605"/>
    </source>
</evidence>
<feature type="domain" description="Glutamine amidotransferase type-2" evidence="10">
    <location>
        <begin position="2"/>
        <end position="166"/>
    </location>
</feature>
<dbReference type="GO" id="GO:0005829">
    <property type="term" value="C:cytosol"/>
    <property type="evidence" value="ECO:0007669"/>
    <property type="project" value="TreeGrafter"/>
</dbReference>
<dbReference type="GO" id="GO:0006529">
    <property type="term" value="P:asparagine biosynthetic process"/>
    <property type="evidence" value="ECO:0007669"/>
    <property type="project" value="UniProtKB-KW"/>
</dbReference>
<dbReference type="Gene3D" id="3.40.50.620">
    <property type="entry name" value="HUPs"/>
    <property type="match status" value="1"/>
</dbReference>
<dbReference type="EC" id="6.3.5.4" evidence="1"/>
<evidence type="ECO:0000256" key="4">
    <source>
        <dbReference type="ARBA" id="ARBA00022741"/>
    </source>
</evidence>
<dbReference type="InterPro" id="IPR001962">
    <property type="entry name" value="Asn_synthase"/>
</dbReference>
<evidence type="ECO:0000313" key="11">
    <source>
        <dbReference type="EMBL" id="ACL70986.1"/>
    </source>
</evidence>
<dbReference type="PANTHER" id="PTHR11772">
    <property type="entry name" value="ASPARAGINE SYNTHETASE"/>
    <property type="match status" value="1"/>
</dbReference>
<dbReference type="Gene3D" id="3.60.20.10">
    <property type="entry name" value="Glutamine Phosphoribosylpyrophosphate, subunit 1, domain 1"/>
    <property type="match status" value="1"/>
</dbReference>
<dbReference type="Pfam" id="PF13537">
    <property type="entry name" value="GATase_7"/>
    <property type="match status" value="1"/>
</dbReference>
<dbReference type="STRING" id="373903.Hore_22410"/>
<organism evidence="11 12">
    <name type="scientific">Halothermothrix orenii (strain H 168 / OCM 544 / DSM 9562)</name>
    <dbReference type="NCBI Taxonomy" id="373903"/>
    <lineage>
        <taxon>Bacteria</taxon>
        <taxon>Bacillati</taxon>
        <taxon>Bacillota</taxon>
        <taxon>Clostridia</taxon>
        <taxon>Halanaerobiales</taxon>
        <taxon>Halothermotrichaceae</taxon>
        <taxon>Halothermothrix</taxon>
    </lineage>
</organism>
<evidence type="ECO:0000256" key="6">
    <source>
        <dbReference type="ARBA" id="ARBA00022888"/>
    </source>
</evidence>
<dbReference type="PANTHER" id="PTHR11772:SF2">
    <property type="entry name" value="ASPARAGINE SYNTHETASE [GLUTAMINE-HYDROLYZING]"/>
    <property type="match status" value="1"/>
</dbReference>
<keyword evidence="4" id="KW-0547">Nucleotide-binding</keyword>
<evidence type="ECO:0000256" key="9">
    <source>
        <dbReference type="PIRSR" id="PIRSR001589-3"/>
    </source>
</evidence>
<dbReference type="SUPFAM" id="SSF52402">
    <property type="entry name" value="Adenine nucleotide alpha hydrolases-like"/>
    <property type="match status" value="1"/>
</dbReference>
<dbReference type="Pfam" id="PF00733">
    <property type="entry name" value="Asn_synthase"/>
    <property type="match status" value="2"/>
</dbReference>
<comment type="catalytic activity">
    <reaction evidence="8">
        <text>L-aspartate + L-glutamine + ATP + H2O = L-asparagine + L-glutamate + AMP + diphosphate + H(+)</text>
        <dbReference type="Rhea" id="RHEA:12228"/>
        <dbReference type="ChEBI" id="CHEBI:15377"/>
        <dbReference type="ChEBI" id="CHEBI:15378"/>
        <dbReference type="ChEBI" id="CHEBI:29985"/>
        <dbReference type="ChEBI" id="CHEBI:29991"/>
        <dbReference type="ChEBI" id="CHEBI:30616"/>
        <dbReference type="ChEBI" id="CHEBI:33019"/>
        <dbReference type="ChEBI" id="CHEBI:58048"/>
        <dbReference type="ChEBI" id="CHEBI:58359"/>
        <dbReference type="ChEBI" id="CHEBI:456215"/>
        <dbReference type="EC" id="6.3.5.4"/>
    </reaction>
</comment>
<dbReference type="EMBL" id="CP001098">
    <property type="protein sequence ID" value="ACL70986.1"/>
    <property type="molecule type" value="Genomic_DNA"/>
</dbReference>
<accession>B8D0Q0</accession>
<dbReference type="InterPro" id="IPR014729">
    <property type="entry name" value="Rossmann-like_a/b/a_fold"/>
</dbReference>